<feature type="domain" description="Oxidoreductase molybdopterin-binding" evidence="1">
    <location>
        <begin position="62"/>
        <end position="160"/>
    </location>
</feature>
<name>A0ABU9AX49_9BACT</name>
<proteinExistence type="predicted"/>
<dbReference type="RefSeq" id="WP_341404827.1">
    <property type="nucleotide sequence ID" value="NZ_JBBUKT010000004.1"/>
</dbReference>
<keyword evidence="3" id="KW-1185">Reference proteome</keyword>
<dbReference type="Gene3D" id="3.90.420.10">
    <property type="entry name" value="Oxidoreductase, molybdopterin-binding domain"/>
    <property type="match status" value="1"/>
</dbReference>
<dbReference type="EMBL" id="JBBUKT010000004">
    <property type="protein sequence ID" value="MEK7951225.1"/>
    <property type="molecule type" value="Genomic_DNA"/>
</dbReference>
<dbReference type="SUPFAM" id="SSF56524">
    <property type="entry name" value="Oxidoreductase molybdopterin-binding domain"/>
    <property type="match status" value="1"/>
</dbReference>
<comment type="caution">
    <text evidence="2">The sequence shown here is derived from an EMBL/GenBank/DDBJ whole genome shotgun (WGS) entry which is preliminary data.</text>
</comment>
<accession>A0ABU9AX49</accession>
<sequence>MHQRLILPLVLLFLSIGSVLRAAEPVLTVRFGEKTITLTEAEFAALPHTEVTVPEQGDEPERRYSGVAMRELLAKVDAPLGDKMRGGGLMVGVIIRCKDNYAVLFSLAEFDENFSNRTILLADKENGEILPPSAAPLRVITPGDKRGARSCRQVVSIELVSLAK</sequence>
<gene>
    <name evidence="2" type="ORF">WKV53_11980</name>
</gene>
<dbReference type="InterPro" id="IPR036374">
    <property type="entry name" value="OxRdtase_Mopterin-bd_sf"/>
</dbReference>
<reference evidence="2 3" key="1">
    <citation type="submission" date="2024-04" db="EMBL/GenBank/DDBJ databases">
        <title>Luteolibacter sp. isolated from soil.</title>
        <authorList>
            <person name="An J."/>
        </authorList>
    </citation>
    <scope>NUCLEOTIDE SEQUENCE [LARGE SCALE GENOMIC DNA]</scope>
    <source>
        <strain evidence="2 3">Y139</strain>
    </source>
</reference>
<protein>
    <submittedName>
        <fullName evidence="2">Molybdopterin-dependent oxidoreductase</fullName>
    </submittedName>
</protein>
<dbReference type="Proteomes" id="UP001371305">
    <property type="component" value="Unassembled WGS sequence"/>
</dbReference>
<dbReference type="InterPro" id="IPR000572">
    <property type="entry name" value="OxRdtase_Mopterin-bd_dom"/>
</dbReference>
<evidence type="ECO:0000313" key="2">
    <source>
        <dbReference type="EMBL" id="MEK7951225.1"/>
    </source>
</evidence>
<dbReference type="Pfam" id="PF00174">
    <property type="entry name" value="Oxidored_molyb"/>
    <property type="match status" value="1"/>
</dbReference>
<evidence type="ECO:0000259" key="1">
    <source>
        <dbReference type="Pfam" id="PF00174"/>
    </source>
</evidence>
<organism evidence="2 3">
    <name type="scientific">Luteolibacter soli</name>
    <dbReference type="NCBI Taxonomy" id="3135280"/>
    <lineage>
        <taxon>Bacteria</taxon>
        <taxon>Pseudomonadati</taxon>
        <taxon>Verrucomicrobiota</taxon>
        <taxon>Verrucomicrobiia</taxon>
        <taxon>Verrucomicrobiales</taxon>
        <taxon>Verrucomicrobiaceae</taxon>
        <taxon>Luteolibacter</taxon>
    </lineage>
</organism>
<evidence type="ECO:0000313" key="3">
    <source>
        <dbReference type="Proteomes" id="UP001371305"/>
    </source>
</evidence>